<evidence type="ECO:0000256" key="22">
    <source>
        <dbReference type="ARBA" id="ARBA00023002"/>
    </source>
</evidence>
<keyword evidence="13" id="KW-0808">Transferase</keyword>
<comment type="similarity">
    <text evidence="8">In the C-terminal section; belongs to the homoserine dehydrogenase family.</text>
</comment>
<dbReference type="InterPro" id="IPR011147">
    <property type="entry name" value="Bifunc_Aspkin/hSer_DH"/>
</dbReference>
<evidence type="ECO:0000256" key="23">
    <source>
        <dbReference type="ARBA" id="ARBA00023027"/>
    </source>
</evidence>
<dbReference type="InterPro" id="IPR001342">
    <property type="entry name" value="HDH_cat"/>
</dbReference>
<dbReference type="NCBIfam" id="NF006959">
    <property type="entry name" value="PRK09436.1"/>
    <property type="match status" value="1"/>
</dbReference>
<dbReference type="SUPFAM" id="SSF55021">
    <property type="entry name" value="ACT-like"/>
    <property type="match status" value="2"/>
</dbReference>
<evidence type="ECO:0000256" key="3">
    <source>
        <dbReference type="ARBA" id="ARBA00004766"/>
    </source>
</evidence>
<dbReference type="GO" id="GO:0004072">
    <property type="term" value="F:aspartate kinase activity"/>
    <property type="evidence" value="ECO:0007669"/>
    <property type="project" value="UniProtKB-EC"/>
</dbReference>
<dbReference type="CDD" id="cd04922">
    <property type="entry name" value="ACT_AKi-HSDH-ThrA_2"/>
    <property type="match status" value="1"/>
</dbReference>
<dbReference type="Pfam" id="PF03447">
    <property type="entry name" value="NAD_binding_3"/>
    <property type="match status" value="1"/>
</dbReference>
<keyword evidence="19" id="KW-0067">ATP-binding</keyword>
<evidence type="ECO:0000256" key="1">
    <source>
        <dbReference type="ARBA" id="ARBA00001920"/>
    </source>
</evidence>
<evidence type="ECO:0000256" key="16">
    <source>
        <dbReference type="ARBA" id="ARBA00022737"/>
    </source>
</evidence>
<protein>
    <recommendedName>
        <fullName evidence="31">ACT domain-containing protein</fullName>
    </recommendedName>
</protein>
<dbReference type="Gene3D" id="3.30.360.10">
    <property type="entry name" value="Dihydrodipicolinate Reductase, domain 2"/>
    <property type="match status" value="1"/>
</dbReference>
<comment type="pathway">
    <text evidence="5">Amino-acid biosynthesis; L-threonine biosynthesis; L-threonine from L-aspartate: step 3/5.</text>
</comment>
<evidence type="ECO:0000256" key="26">
    <source>
        <dbReference type="ARBA" id="ARBA00023167"/>
    </source>
</evidence>
<evidence type="ECO:0000313" key="33">
    <source>
        <dbReference type="Proteomes" id="UP000027138"/>
    </source>
</evidence>
<organism evidence="32 33">
    <name type="scientific">Jatropha curcas</name>
    <name type="common">Barbados nut</name>
    <dbReference type="NCBI Taxonomy" id="180498"/>
    <lineage>
        <taxon>Eukaryota</taxon>
        <taxon>Viridiplantae</taxon>
        <taxon>Streptophyta</taxon>
        <taxon>Embryophyta</taxon>
        <taxon>Tracheophyta</taxon>
        <taxon>Spermatophyta</taxon>
        <taxon>Magnoliopsida</taxon>
        <taxon>eudicotyledons</taxon>
        <taxon>Gunneridae</taxon>
        <taxon>Pentapetalae</taxon>
        <taxon>rosids</taxon>
        <taxon>fabids</taxon>
        <taxon>Malpighiales</taxon>
        <taxon>Euphorbiaceae</taxon>
        <taxon>Crotonoideae</taxon>
        <taxon>Jatropheae</taxon>
        <taxon>Jatropha</taxon>
    </lineage>
</organism>
<dbReference type="GO" id="GO:0009086">
    <property type="term" value="P:methionine biosynthetic process"/>
    <property type="evidence" value="ECO:0007669"/>
    <property type="project" value="UniProtKB-KW"/>
</dbReference>
<comment type="subcellular location">
    <subcellularLocation>
        <location evidence="2">Plastid</location>
        <location evidence="2">Chloroplast</location>
    </subcellularLocation>
</comment>
<evidence type="ECO:0000256" key="30">
    <source>
        <dbReference type="ARBA" id="ARBA00048841"/>
    </source>
</evidence>
<dbReference type="Pfam" id="PF22468">
    <property type="entry name" value="ACT_9"/>
    <property type="match status" value="2"/>
</dbReference>
<dbReference type="InterPro" id="IPR036393">
    <property type="entry name" value="AceGlu_kinase-like_sf"/>
</dbReference>
<comment type="pathway">
    <text evidence="4">Amino-acid biosynthesis; L-methionine biosynthesis via de novo pathway; L-homoserine from L-aspartate: step 1/3.</text>
</comment>
<comment type="cofactor">
    <cofactor evidence="1">
        <name>a metal cation</name>
        <dbReference type="ChEBI" id="CHEBI:25213"/>
    </cofactor>
</comment>
<comment type="function">
    <text evidence="28">Bifunctional aspartate kinase and homoserine dehydrogenase that catalyzes the first and the third steps toward the synthesis of lysine, methionine and threonine from aspartate.</text>
</comment>
<dbReference type="FunFam" id="3.30.2130.10:FF:000001">
    <property type="entry name" value="Bifunctional aspartokinase/homoserine dehydrogenase"/>
    <property type="match status" value="1"/>
</dbReference>
<keyword evidence="11" id="KW-0028">Amino-acid biosynthesis</keyword>
<dbReference type="PROSITE" id="PS01042">
    <property type="entry name" value="HOMOSER_DHGENASE"/>
    <property type="match status" value="1"/>
</dbReference>
<dbReference type="STRING" id="180498.A0A067LED5"/>
<dbReference type="OrthoDB" id="67851at2759"/>
<keyword evidence="18" id="KW-0418">Kinase</keyword>
<proteinExistence type="inferred from homology"/>
<evidence type="ECO:0000256" key="4">
    <source>
        <dbReference type="ARBA" id="ARBA00004986"/>
    </source>
</evidence>
<evidence type="ECO:0000256" key="28">
    <source>
        <dbReference type="ARBA" id="ARBA00044938"/>
    </source>
</evidence>
<dbReference type="FunFam" id="3.40.1160.10:FF:000017">
    <property type="entry name" value="Bifunctional aspartokinase/homoserine dehydrogenase"/>
    <property type="match status" value="1"/>
</dbReference>
<dbReference type="GO" id="GO:0050661">
    <property type="term" value="F:NADP binding"/>
    <property type="evidence" value="ECO:0007669"/>
    <property type="project" value="InterPro"/>
</dbReference>
<evidence type="ECO:0000256" key="18">
    <source>
        <dbReference type="ARBA" id="ARBA00022777"/>
    </source>
</evidence>
<evidence type="ECO:0000256" key="21">
    <source>
        <dbReference type="ARBA" id="ARBA00022946"/>
    </source>
</evidence>
<dbReference type="InterPro" id="IPR001048">
    <property type="entry name" value="Asp/Glu/Uridylate_kinase"/>
</dbReference>
<dbReference type="GO" id="GO:0009507">
    <property type="term" value="C:chloroplast"/>
    <property type="evidence" value="ECO:0007669"/>
    <property type="project" value="UniProtKB-SubCell"/>
</dbReference>
<dbReference type="InterPro" id="IPR036291">
    <property type="entry name" value="NAD(P)-bd_dom_sf"/>
</dbReference>
<dbReference type="Gene3D" id="3.40.1160.10">
    <property type="entry name" value="Acetylglutamate kinase-like"/>
    <property type="match status" value="1"/>
</dbReference>
<dbReference type="InterPro" id="IPR002912">
    <property type="entry name" value="ACT_dom"/>
</dbReference>
<dbReference type="InterPro" id="IPR005106">
    <property type="entry name" value="Asp/hSer_DH_NAD-bd"/>
</dbReference>
<dbReference type="InterPro" id="IPR001341">
    <property type="entry name" value="Asp_kinase"/>
</dbReference>
<dbReference type="InterPro" id="IPR045865">
    <property type="entry name" value="ACT-like_dom_sf"/>
</dbReference>
<keyword evidence="21" id="KW-0809">Transit peptide</keyword>
<comment type="catalytic activity">
    <reaction evidence="30">
        <text>L-homoserine + NADP(+) = L-aspartate 4-semialdehyde + NADPH + H(+)</text>
        <dbReference type="Rhea" id="RHEA:15761"/>
        <dbReference type="ChEBI" id="CHEBI:15378"/>
        <dbReference type="ChEBI" id="CHEBI:57476"/>
        <dbReference type="ChEBI" id="CHEBI:57783"/>
        <dbReference type="ChEBI" id="CHEBI:58349"/>
        <dbReference type="ChEBI" id="CHEBI:537519"/>
        <dbReference type="EC" id="1.1.1.3"/>
    </reaction>
    <physiologicalReaction direction="right-to-left" evidence="30">
        <dbReference type="Rhea" id="RHEA:15763"/>
    </physiologicalReaction>
</comment>
<dbReference type="Proteomes" id="UP000027138">
    <property type="component" value="Unassembled WGS sequence"/>
</dbReference>
<evidence type="ECO:0000256" key="11">
    <source>
        <dbReference type="ARBA" id="ARBA00022605"/>
    </source>
</evidence>
<evidence type="ECO:0000256" key="7">
    <source>
        <dbReference type="ARBA" id="ARBA00005139"/>
    </source>
</evidence>
<feature type="domain" description="ACT" evidence="31">
    <location>
        <begin position="494"/>
        <end position="571"/>
    </location>
</feature>
<evidence type="ECO:0000256" key="10">
    <source>
        <dbReference type="ARBA" id="ARBA00022528"/>
    </source>
</evidence>
<dbReference type="GO" id="GO:0009090">
    <property type="term" value="P:homoserine biosynthetic process"/>
    <property type="evidence" value="ECO:0007669"/>
    <property type="project" value="TreeGrafter"/>
</dbReference>
<dbReference type="Gene3D" id="3.40.50.720">
    <property type="entry name" value="NAD(P)-binding Rossmann-like Domain"/>
    <property type="match status" value="1"/>
</dbReference>
<dbReference type="NCBIfam" id="NF007003">
    <property type="entry name" value="PRK09466.1"/>
    <property type="match status" value="1"/>
</dbReference>
<name>A0A067LED5_JATCU</name>
<comment type="similarity">
    <text evidence="9">In the N-terminal section; belongs to the aspartokinase family.</text>
</comment>
<keyword evidence="14" id="KW-0791">Threonine biosynthesis</keyword>
<evidence type="ECO:0000256" key="5">
    <source>
        <dbReference type="ARBA" id="ARBA00005056"/>
    </source>
</evidence>
<dbReference type="InterPro" id="IPR041743">
    <property type="entry name" value="AK-HSDH_N"/>
</dbReference>
<keyword evidence="16" id="KW-0677">Repeat</keyword>
<dbReference type="SUPFAM" id="SSF51735">
    <property type="entry name" value="NAD(P)-binding Rossmann-fold domains"/>
    <property type="match status" value="1"/>
</dbReference>
<keyword evidence="23" id="KW-0520">NAD</keyword>
<dbReference type="SUPFAM" id="SSF55347">
    <property type="entry name" value="Glyceraldehyde-3-phosphate dehydrogenase-like, C-terminal domain"/>
    <property type="match status" value="1"/>
</dbReference>
<evidence type="ECO:0000256" key="19">
    <source>
        <dbReference type="ARBA" id="ARBA00022840"/>
    </source>
</evidence>
<keyword evidence="17" id="KW-0547">Nucleotide-binding</keyword>
<sequence length="917" mass="100605">MAYTASIFNTLCISSSSTLLHDSKTKKKISPSRFSASPFLSRSPLFRTDFFVSQWGRRESTCVHVSSPVKAVLLDESKEKVCIPRGDAWSVHKFGGTCVGTSERIKNVAEIIVNDGSEGKLVVVSAMSKVTDMMYDLIYKAQSRDDSYIAAVDAVFEKHRLTAMDLLDGEDLASFLSRLHHDVNNLKAMLRAIYIAGHATESFSDFVVGHGELWSAQILSYAVRKSGIDCRWMDTREVLIVNPTSSNQVDPDFVESEKRLEEWYSQNPCKTIVATGFIASTPQNIPTTLKRDGSDFSAAIMGALLRAQQVTIWTDVDGVYSADPRKVSEAVILRTLSYQEAWEMSYFGANVLHPRTIIPVMRYDIPIMIRNIFNLSSPGTMICRPINGDEDVQKLDTPVKGFATIDNVALVNVEGTGMAGVPGTASAIFGAVKDVGANVIMISQASSEHSVCFAVPEKEVKAVAEALQSRFRQALDAGRLSQVAIIPNCSILATVGQKMASTPGVSANLFNALAKANVNVRAIAQGCSEYNITVVVKREDCIRALKAVHSRFYHSKTTIAMGIIGPGLIGAALLDQLRDQAAVLKEEFNIDLRVMGITGSRRMLLSEAGIDLSRWRELTKENGEVADLEKFMHHVHGNHFIPNTVLVDCTADSNVASHYYDWLRKGIHVITPNKKANSGPLDQYLKLRSLQRQSYTHYFYEATVGAGLPIISTLRGLLETGDKILQIEGIFSGTLSYIFNNFIGTKSFSNVVSEAKLAGYTEPDPRDDLSGTDVARKVIILARESGLKLELSDIPVQSLVPEPLKASASADEFMERLPQFDQDMAKERQEAEDAGDVLRYVGVVDAVRQEGRVELRRYKKDHPFAQLSGSDNIIAFTTTRYKEQPLIVRGPGAGAQVTAGGIFSDVLRLASYLGAPS</sequence>
<dbReference type="FunFam" id="3.30.70.260:FF:000072">
    <property type="entry name" value="Probable aspartokinase"/>
    <property type="match status" value="1"/>
</dbReference>
<dbReference type="GO" id="GO:0046872">
    <property type="term" value="F:metal ion binding"/>
    <property type="evidence" value="ECO:0007669"/>
    <property type="project" value="UniProtKB-KW"/>
</dbReference>
<dbReference type="InterPro" id="IPR018042">
    <property type="entry name" value="Aspartate_kinase_CS"/>
</dbReference>
<dbReference type="UniPathway" id="UPA00051">
    <property type="reaction ID" value="UER00462"/>
</dbReference>
<keyword evidence="15" id="KW-0479">Metal-binding</keyword>
<evidence type="ECO:0000259" key="31">
    <source>
        <dbReference type="PROSITE" id="PS51671"/>
    </source>
</evidence>
<dbReference type="UniPathway" id="UPA00034">
    <property type="reaction ID" value="UER00015"/>
</dbReference>
<comment type="catalytic activity">
    <reaction evidence="29">
        <text>L-aspartate + ATP = 4-phospho-L-aspartate + ADP</text>
        <dbReference type="Rhea" id="RHEA:23776"/>
        <dbReference type="ChEBI" id="CHEBI:29991"/>
        <dbReference type="ChEBI" id="CHEBI:30616"/>
        <dbReference type="ChEBI" id="CHEBI:57535"/>
        <dbReference type="ChEBI" id="CHEBI:456216"/>
        <dbReference type="EC" id="2.7.2.4"/>
    </reaction>
    <physiologicalReaction direction="left-to-right" evidence="29">
        <dbReference type="Rhea" id="RHEA:23777"/>
    </physiologicalReaction>
</comment>
<dbReference type="GO" id="GO:0009089">
    <property type="term" value="P:lysine biosynthetic process via diaminopimelate"/>
    <property type="evidence" value="ECO:0007669"/>
    <property type="project" value="UniProtKB-UniPathway"/>
</dbReference>
<comment type="pathway">
    <text evidence="3">Amino-acid biosynthesis; L-lysine biosynthesis via DAP pathway; (S)-tetrahydrodipicolinate from L-aspartate: step 1/4.</text>
</comment>
<evidence type="ECO:0000256" key="8">
    <source>
        <dbReference type="ARBA" id="ARBA00007952"/>
    </source>
</evidence>
<dbReference type="NCBIfam" id="TIGR00657">
    <property type="entry name" value="asp_kinases"/>
    <property type="match status" value="1"/>
</dbReference>
<dbReference type="CDD" id="cd04257">
    <property type="entry name" value="AAK_AK-HSDH"/>
    <property type="match status" value="1"/>
</dbReference>
<keyword evidence="24" id="KW-0915">Sodium</keyword>
<evidence type="ECO:0000256" key="13">
    <source>
        <dbReference type="ARBA" id="ARBA00022679"/>
    </source>
</evidence>
<keyword evidence="33" id="KW-1185">Reference proteome</keyword>
<evidence type="ECO:0000256" key="15">
    <source>
        <dbReference type="ARBA" id="ARBA00022723"/>
    </source>
</evidence>
<dbReference type="UniPathway" id="UPA00050">
    <property type="reaction ID" value="UER00063"/>
</dbReference>
<evidence type="ECO:0000256" key="14">
    <source>
        <dbReference type="ARBA" id="ARBA00022697"/>
    </source>
</evidence>
<dbReference type="PROSITE" id="PS51671">
    <property type="entry name" value="ACT"/>
    <property type="match status" value="2"/>
</dbReference>
<dbReference type="Gene3D" id="3.30.2130.10">
    <property type="entry name" value="VC0802-like"/>
    <property type="match status" value="1"/>
</dbReference>
<dbReference type="Pfam" id="PF00742">
    <property type="entry name" value="Homoserine_dh"/>
    <property type="match status" value="1"/>
</dbReference>
<keyword evidence="22" id="KW-0560">Oxidoreductase</keyword>
<dbReference type="PANTHER" id="PTHR43070:SF5">
    <property type="entry name" value="HOMOSERINE DEHYDROGENASE"/>
    <property type="match status" value="1"/>
</dbReference>
<evidence type="ECO:0000256" key="25">
    <source>
        <dbReference type="ARBA" id="ARBA00023154"/>
    </source>
</evidence>
<keyword evidence="25" id="KW-0457">Lysine biosynthesis</keyword>
<comment type="pathway">
    <text evidence="7">Amino-acid biosynthesis; L-threonine biosynthesis; L-threonine from L-aspartate: step 1/5.</text>
</comment>
<dbReference type="AlphaFoldDB" id="A0A067LED5"/>
<dbReference type="GO" id="GO:0005524">
    <property type="term" value="F:ATP binding"/>
    <property type="evidence" value="ECO:0007669"/>
    <property type="project" value="UniProtKB-KW"/>
</dbReference>
<keyword evidence="26" id="KW-0486">Methionine biosynthesis</keyword>
<dbReference type="Pfam" id="PF00696">
    <property type="entry name" value="AA_kinase"/>
    <property type="match status" value="1"/>
</dbReference>
<evidence type="ECO:0000256" key="20">
    <source>
        <dbReference type="ARBA" id="ARBA00022857"/>
    </source>
</evidence>
<dbReference type="InterPro" id="IPR019811">
    <property type="entry name" value="HDH_CS"/>
</dbReference>
<evidence type="ECO:0000256" key="12">
    <source>
        <dbReference type="ARBA" id="ARBA00022640"/>
    </source>
</evidence>
<dbReference type="EMBL" id="KK914227">
    <property type="protein sequence ID" value="KDP45608.1"/>
    <property type="molecule type" value="Genomic_DNA"/>
</dbReference>
<keyword evidence="27" id="KW-0511">Multifunctional enzyme</keyword>
<evidence type="ECO:0000256" key="24">
    <source>
        <dbReference type="ARBA" id="ARBA00023053"/>
    </source>
</evidence>
<evidence type="ECO:0000256" key="6">
    <source>
        <dbReference type="ARBA" id="ARBA00005062"/>
    </source>
</evidence>
<dbReference type="GO" id="GO:0004412">
    <property type="term" value="F:homoserine dehydrogenase activity"/>
    <property type="evidence" value="ECO:0007669"/>
    <property type="project" value="UniProtKB-EC"/>
</dbReference>
<keyword evidence="20" id="KW-0521">NADP</keyword>
<keyword evidence="12" id="KW-0934">Plastid</keyword>
<dbReference type="KEGG" id="jcu:105637935"/>
<dbReference type="CDD" id="cd04921">
    <property type="entry name" value="ACT_AKi-HSDH-ThrA-like_1"/>
    <property type="match status" value="1"/>
</dbReference>
<comment type="pathway">
    <text evidence="6">Amino-acid biosynthesis; L-methionine biosynthesis via de novo pathway; L-homoserine from L-aspartate: step 3/3.</text>
</comment>
<evidence type="ECO:0000256" key="27">
    <source>
        <dbReference type="ARBA" id="ARBA00023268"/>
    </source>
</evidence>
<dbReference type="PROSITE" id="PS00324">
    <property type="entry name" value="ASPARTOKINASE"/>
    <property type="match status" value="1"/>
</dbReference>
<evidence type="ECO:0000256" key="17">
    <source>
        <dbReference type="ARBA" id="ARBA00022741"/>
    </source>
</evidence>
<dbReference type="GO" id="GO:0009088">
    <property type="term" value="P:threonine biosynthetic process"/>
    <property type="evidence" value="ECO:0007669"/>
    <property type="project" value="UniProtKB-UniPathway"/>
</dbReference>
<gene>
    <name evidence="32" type="ORF">JCGZ_17215</name>
</gene>
<keyword evidence="10" id="KW-0150">Chloroplast</keyword>
<feature type="domain" description="ACT" evidence="31">
    <location>
        <begin position="413"/>
        <end position="488"/>
    </location>
</feature>
<accession>A0A067LED5</accession>
<evidence type="ECO:0000256" key="9">
    <source>
        <dbReference type="ARBA" id="ARBA00010046"/>
    </source>
</evidence>
<evidence type="ECO:0000313" key="32">
    <source>
        <dbReference type="EMBL" id="KDP45608.1"/>
    </source>
</evidence>
<reference evidence="32 33" key="1">
    <citation type="journal article" date="2014" name="PLoS ONE">
        <title>Global Analysis of Gene Expression Profiles in Physic Nut (Jatropha curcas L.) Seedlings Exposed to Salt Stress.</title>
        <authorList>
            <person name="Zhang L."/>
            <person name="Zhang C."/>
            <person name="Wu P."/>
            <person name="Chen Y."/>
            <person name="Li M."/>
            <person name="Jiang H."/>
            <person name="Wu G."/>
        </authorList>
    </citation>
    <scope>NUCLEOTIDE SEQUENCE [LARGE SCALE GENOMIC DNA]</scope>
    <source>
        <strain evidence="33">cv. GZQX0401</strain>
        <tissue evidence="32">Young leaves</tissue>
    </source>
</reference>
<evidence type="ECO:0000256" key="29">
    <source>
        <dbReference type="ARBA" id="ARBA00048561"/>
    </source>
</evidence>
<dbReference type="PANTHER" id="PTHR43070">
    <property type="match status" value="1"/>
</dbReference>
<evidence type="ECO:0000256" key="2">
    <source>
        <dbReference type="ARBA" id="ARBA00004229"/>
    </source>
</evidence>
<dbReference type="FunFam" id="3.30.360.10:FF:000006">
    <property type="entry name" value="Bifunctional aspartokinase/homoserine dehydrogenase"/>
    <property type="match status" value="1"/>
</dbReference>
<dbReference type="SUPFAM" id="SSF53633">
    <property type="entry name" value="Carbamate kinase-like"/>
    <property type="match status" value="1"/>
</dbReference>
<dbReference type="InterPro" id="IPR054352">
    <property type="entry name" value="ACT_Aspartokinase"/>
</dbReference>
<dbReference type="FunFam" id="3.40.50.720:FF:000083">
    <property type="entry name" value="Bifunctional aspartokinase/homoserine dehydrogenase"/>
    <property type="match status" value="1"/>
</dbReference>